<feature type="transmembrane region" description="Helical" evidence="1">
    <location>
        <begin position="83"/>
        <end position="103"/>
    </location>
</feature>
<keyword evidence="1" id="KW-0472">Membrane</keyword>
<name>C4QYP0_KOMPG</name>
<gene>
    <name evidence="3" type="ordered locus">PAS_chr1-4_0512</name>
</gene>
<dbReference type="OrthoDB" id="5596576at2759"/>
<dbReference type="GeneID" id="8197096"/>
<dbReference type="KEGG" id="ppa:PAS_chr1-4_0512"/>
<proteinExistence type="predicted"/>
<dbReference type="GO" id="GO:0000329">
    <property type="term" value="C:fungal-type vacuole membrane"/>
    <property type="evidence" value="ECO:0007669"/>
    <property type="project" value="InterPro"/>
</dbReference>
<evidence type="ECO:0000256" key="1">
    <source>
        <dbReference type="SAM" id="Phobius"/>
    </source>
</evidence>
<keyword evidence="1" id="KW-1133">Transmembrane helix</keyword>
<evidence type="ECO:0000313" key="3">
    <source>
        <dbReference type="EMBL" id="CAY68364.1"/>
    </source>
</evidence>
<dbReference type="HOGENOM" id="CLU_346343_0_0_1"/>
<keyword evidence="1" id="KW-0812">Transmembrane</keyword>
<dbReference type="InterPro" id="IPR059066">
    <property type="entry name" value="Ig_Tag1-like_5th"/>
</dbReference>
<accession>C4QYP0</accession>
<feature type="domain" description="Tag1-like fifth Ig-like" evidence="2">
    <location>
        <begin position="761"/>
        <end position="870"/>
    </location>
</feature>
<dbReference type="InterPro" id="IPR046368">
    <property type="entry name" value="Tag1"/>
</dbReference>
<reference evidence="3 4" key="1">
    <citation type="journal article" date="2009" name="Nat. Biotechnol.">
        <title>Genome sequence of the recombinant protein production host Pichia pastoris.</title>
        <authorList>
            <person name="De Schutter K."/>
            <person name="Lin Y.C."/>
            <person name="Tiels P."/>
            <person name="Van Hecke A."/>
            <person name="Glinka S."/>
            <person name="Weber-Lehmann J."/>
            <person name="Rouze P."/>
            <person name="Van de Peer Y."/>
            <person name="Callewaert N."/>
        </authorList>
    </citation>
    <scope>NUCLEOTIDE SEQUENCE [LARGE SCALE GENOMIC DNA]</scope>
    <source>
        <strain evidence="4">GS115 / ATCC 20864</strain>
    </source>
</reference>
<evidence type="ECO:0000259" key="2">
    <source>
        <dbReference type="Pfam" id="PF26153"/>
    </source>
</evidence>
<dbReference type="PANTHER" id="PTHR35895">
    <property type="entry name" value="CHROMOSOME 16, WHOLE GENOME SHOTGUN SEQUENCE"/>
    <property type="match status" value="1"/>
</dbReference>
<dbReference type="EMBL" id="FN392319">
    <property type="protein sequence ID" value="CAY68364.1"/>
    <property type="molecule type" value="Genomic_DNA"/>
</dbReference>
<protein>
    <recommendedName>
        <fullName evidence="2">Tag1-like fifth Ig-like domain-containing protein</fullName>
    </recommendedName>
</protein>
<feature type="transmembrane region" description="Helical" evidence="1">
    <location>
        <begin position="6"/>
        <end position="26"/>
    </location>
</feature>
<dbReference type="Proteomes" id="UP000000314">
    <property type="component" value="Chromosome 1"/>
</dbReference>
<dbReference type="AlphaFoldDB" id="C4QYP0"/>
<dbReference type="eggNOG" id="ENOG502QZVV">
    <property type="taxonomic scope" value="Eukaryota"/>
</dbReference>
<evidence type="ECO:0000313" key="4">
    <source>
        <dbReference type="Proteomes" id="UP000000314"/>
    </source>
</evidence>
<dbReference type="Pfam" id="PF26153">
    <property type="entry name" value="LEA-2L_5"/>
    <property type="match status" value="1"/>
</dbReference>
<dbReference type="RefSeq" id="XP_002490644.1">
    <property type="nucleotide sequence ID" value="XM_002490599.1"/>
</dbReference>
<dbReference type="PANTHER" id="PTHR35895:SF3">
    <property type="entry name" value="PRE-RRNA PROCESSING PROTEIN"/>
    <property type="match status" value="1"/>
</dbReference>
<organism evidence="3 4">
    <name type="scientific">Komagataella phaffii (strain GS115 / ATCC 20864)</name>
    <name type="common">Yeast</name>
    <name type="synonym">Pichia pastoris</name>
    <dbReference type="NCBI Taxonomy" id="644223"/>
    <lineage>
        <taxon>Eukaryota</taxon>
        <taxon>Fungi</taxon>
        <taxon>Dikarya</taxon>
        <taxon>Ascomycota</taxon>
        <taxon>Saccharomycotina</taxon>
        <taxon>Pichiomycetes</taxon>
        <taxon>Pichiales</taxon>
        <taxon>Pichiaceae</taxon>
        <taxon>Komagataella</taxon>
    </lineage>
</organism>
<keyword evidence="4" id="KW-1185">Reference proteome</keyword>
<dbReference type="InParanoid" id="C4QYP0"/>
<sequence length="883" mass="98975">MELVYLWFAYLVRALLLLDHITGLTLRKRVMNGPQLESQNYQDENTPLLRQHERSAEEDTTKSPPLLIRWFNSVKHCIARNPYSFAVGFAFLAFFGFHLWLFATKGSSFYQEAMVVNFQHVTLEEFTDKGIKISFKGSLFFDYNMINNSYYRLYTILMSTLVGTVKVCNPSVFDVFLKLGDTKSDKYQFHRISNLQLPETVIDLTDKKINDIAIEQSVDIFEHPINQLGKDILSLWSNHSHPDEIFFTARTSGNLNMATLSLHVGNFSVTRDLTLSFDTSDGDLEEYMKIDQISISDQLGSYQVETLATFSPLKYPLKASIPHASFQIRIWDCEEEELVPLANLSMDQVFLKPYEELMVGSTLTISELDSRLTSNCPSTNISPLNELVVDYLRGAKSLIYFCGSTNTENEDIPEWLQSVLEGLVLPFDSRIISPLLKKFTPDLDSLNTTLQLKEIGIHSIDSDSQPHINAKFYGDVTLPAYTNLSSLNISGFTSSFDVSQAHKSIAKVYIEEWQDSSTTVSEDVLYFQGIIKDSLIDILSPETISHMIQKYLNNHSQTVDVDATLGIQAHIPVSEQRLELSDLEVQLPIELAGPSKDIDSVLDHLNVTVLNIDVISTTKDSILLLVDADILNPFASGFNLVNIDLDLQLAYNESTLGHLSLFENIESSGSSWFSASALFDIDPNRYTIDNIPSSDVSPIEKLEQLVSGYLSGEETLVTIEGHDRSIPTSPLLSQVLKNLSVTLPIPQIVYEEHKILSSNPDYQSGFILDSTMHLMSSEIEFTVYNPISNSEAFVLIQNAKASYEGTVLGYIGREQSLIIPPGVSTTPRIPIRYATSGIGADILRKAVNGELKVDAQAVVEFGLQSFKLQLIYHGKGMRSNIRL</sequence>
<dbReference type="OMA" id="FGFINWN"/>